<organism evidence="1 2">
    <name type="scientific">Roseofilum reptotaenium AO1-A</name>
    <dbReference type="NCBI Taxonomy" id="1925591"/>
    <lineage>
        <taxon>Bacteria</taxon>
        <taxon>Bacillati</taxon>
        <taxon>Cyanobacteriota</taxon>
        <taxon>Cyanophyceae</taxon>
        <taxon>Desertifilales</taxon>
        <taxon>Desertifilaceae</taxon>
        <taxon>Roseofilum</taxon>
    </lineage>
</organism>
<accession>A0A1L9QMV7</accession>
<reference evidence="1" key="1">
    <citation type="submission" date="2016-10" db="EMBL/GenBank/DDBJ databases">
        <title>CRISPR-Cas defence system in Roseofilum reptotaenium: evidence of a bacteriophage-cyanobacterium arms race in the coral black band disease.</title>
        <authorList>
            <person name="Buerger P."/>
            <person name="Wood-Charlson E.M."/>
            <person name="Weynberg K.D."/>
            <person name="Willis B."/>
            <person name="Van Oppen M.J."/>
        </authorList>
    </citation>
    <scope>NUCLEOTIDE SEQUENCE [LARGE SCALE GENOMIC DNA]</scope>
    <source>
        <strain evidence="1">AO1-A</strain>
    </source>
</reference>
<protein>
    <submittedName>
        <fullName evidence="1">Uncharacterized protein</fullName>
    </submittedName>
</protein>
<gene>
    <name evidence="1" type="ORF">BI308_18670</name>
</gene>
<dbReference type="Proteomes" id="UP000183940">
    <property type="component" value="Unassembled WGS sequence"/>
</dbReference>
<evidence type="ECO:0000313" key="1">
    <source>
        <dbReference type="EMBL" id="OJJ24010.1"/>
    </source>
</evidence>
<dbReference type="AlphaFoldDB" id="A0A1L9QMV7"/>
<sequence length="159" mass="18431">MKQRRFFLIGLSSLGLMALSFMPLKSVSPPVALAQSRIRPRDLWRLVYEQLPDFPLENHYVSQLQGEAKPDNTLVERLIRYHLYVKGRTPQYRLDWKLTLADYLGANEVMYEGVYPGSDLLRDNPLEGDRQAIQNLTRSQRNALIDVLVGIYNPQNNRD</sequence>
<name>A0A1L9QMV7_9CYAN</name>
<dbReference type="EMBL" id="MLAW01000039">
    <property type="protein sequence ID" value="OJJ24010.1"/>
    <property type="molecule type" value="Genomic_DNA"/>
</dbReference>
<comment type="caution">
    <text evidence="1">The sequence shown here is derived from an EMBL/GenBank/DDBJ whole genome shotgun (WGS) entry which is preliminary data.</text>
</comment>
<dbReference type="STRING" id="1925591.BI308_18670"/>
<evidence type="ECO:0000313" key="2">
    <source>
        <dbReference type="Proteomes" id="UP000183940"/>
    </source>
</evidence>
<keyword evidence="2" id="KW-1185">Reference proteome</keyword>
<proteinExistence type="predicted"/>